<sequence>MQQIRLGDWLGWCPDSIDRLQHPQLLTTDKPGQSLPAMLRRRLDTSGRAVCDLLARLDPDARYPLIHASRHGDASRTLDMLKGLVNQEPPSPTRFSMSVHNATLGVHSIANDHHRPLQALSASGNELEAMFWEAAGYLAQGQSSVVVAFSEGELPEDYVGHTTHPGFPCAIAMRLTLNQGPCLMNSNTDGSEGAPHPFDVIRWLSGSTTTLAGRQQQWRLEQL</sequence>
<dbReference type="InterPro" id="IPR014030">
    <property type="entry name" value="Ketoacyl_synth_N"/>
</dbReference>
<name>A0A1M7KED8_9GAMM</name>
<dbReference type="EMBL" id="BJXU01000144">
    <property type="protein sequence ID" value="GEN25435.1"/>
    <property type="molecule type" value="Genomic_DNA"/>
</dbReference>
<evidence type="ECO:0000313" key="5">
    <source>
        <dbReference type="Proteomes" id="UP000321726"/>
    </source>
</evidence>
<protein>
    <submittedName>
        <fullName evidence="2">3-oxoacyl-ACP synthase</fullName>
    </submittedName>
    <submittedName>
        <fullName evidence="3">Beta-ketoacyl synthase, N-terminal domain</fullName>
    </submittedName>
</protein>
<dbReference type="Proteomes" id="UP000321726">
    <property type="component" value="Unassembled WGS sequence"/>
</dbReference>
<evidence type="ECO:0000313" key="3">
    <source>
        <dbReference type="EMBL" id="SHM63691.1"/>
    </source>
</evidence>
<dbReference type="Pfam" id="PF13723">
    <property type="entry name" value="Ketoacyl-synt_2"/>
    <property type="match status" value="1"/>
</dbReference>
<gene>
    <name evidence="2" type="ORF">HCU01_33840</name>
    <name evidence="3" type="ORF">SAMN05660971_03469</name>
</gene>
<dbReference type="AlphaFoldDB" id="A0A1M7KED8"/>
<reference evidence="2 5" key="2">
    <citation type="submission" date="2019-07" db="EMBL/GenBank/DDBJ databases">
        <title>Whole genome shotgun sequence of Halomonas cupida NBRC 102219.</title>
        <authorList>
            <person name="Hosoyama A."/>
            <person name="Uohara A."/>
            <person name="Ohji S."/>
            <person name="Ichikawa N."/>
        </authorList>
    </citation>
    <scope>NUCLEOTIDE SEQUENCE [LARGE SCALE GENOMIC DNA]</scope>
    <source>
        <strain evidence="2 5">NBRC 102219</strain>
    </source>
</reference>
<evidence type="ECO:0000313" key="4">
    <source>
        <dbReference type="Proteomes" id="UP000184123"/>
    </source>
</evidence>
<dbReference type="RefSeq" id="WP_073436470.1">
    <property type="nucleotide sequence ID" value="NZ_BJXU01000144.1"/>
</dbReference>
<reference evidence="3 4" key="1">
    <citation type="submission" date="2016-11" db="EMBL/GenBank/DDBJ databases">
        <authorList>
            <person name="Jaros S."/>
            <person name="Januszkiewicz K."/>
            <person name="Wedrychowicz H."/>
        </authorList>
    </citation>
    <scope>NUCLEOTIDE SEQUENCE [LARGE SCALE GENOMIC DNA]</scope>
    <source>
        <strain evidence="3 4">DSM 4740</strain>
    </source>
</reference>
<dbReference type="Proteomes" id="UP000184123">
    <property type="component" value="Unassembled WGS sequence"/>
</dbReference>
<keyword evidence="5" id="KW-1185">Reference proteome</keyword>
<organism evidence="3 4">
    <name type="scientific">Halomonas cupida</name>
    <dbReference type="NCBI Taxonomy" id="44933"/>
    <lineage>
        <taxon>Bacteria</taxon>
        <taxon>Pseudomonadati</taxon>
        <taxon>Pseudomonadota</taxon>
        <taxon>Gammaproteobacteria</taxon>
        <taxon>Oceanospirillales</taxon>
        <taxon>Halomonadaceae</taxon>
        <taxon>Halomonas</taxon>
    </lineage>
</organism>
<accession>A0A1M7KED8</accession>
<evidence type="ECO:0000313" key="2">
    <source>
        <dbReference type="EMBL" id="GEN25435.1"/>
    </source>
</evidence>
<dbReference type="STRING" id="44933.SAMN05660971_03469"/>
<dbReference type="OrthoDB" id="9798676at2"/>
<dbReference type="EMBL" id="FRCA01000010">
    <property type="protein sequence ID" value="SHM63691.1"/>
    <property type="molecule type" value="Genomic_DNA"/>
</dbReference>
<feature type="domain" description="Beta-ketoacyl synthase-like N-terminal" evidence="1">
    <location>
        <begin position="31"/>
        <end position="218"/>
    </location>
</feature>
<evidence type="ECO:0000259" key="1">
    <source>
        <dbReference type="Pfam" id="PF13723"/>
    </source>
</evidence>
<proteinExistence type="predicted"/>